<sequence>MNLRSLAVSLVIGAVMSGCAISTNTIRGRYLQTGPEDAVTSEIEIDGFAGDTTESCQALLMSFPSNVRRISRCMEASVNLPYIGKVAYPFYNATVIVSGNTLKFCEEAVNRLRPNKQLKVTQECAKR</sequence>
<name>A0ABU6JYY8_9RHOO</name>
<evidence type="ECO:0008006" key="4">
    <source>
        <dbReference type="Google" id="ProtNLM"/>
    </source>
</evidence>
<keyword evidence="3" id="KW-1185">Reference proteome</keyword>
<gene>
    <name evidence="2" type="ORF">VVD49_02850</name>
</gene>
<evidence type="ECO:0000256" key="1">
    <source>
        <dbReference type="SAM" id="SignalP"/>
    </source>
</evidence>
<organism evidence="2 3">
    <name type="scientific">Uliginosibacterium silvisoli</name>
    <dbReference type="NCBI Taxonomy" id="3114758"/>
    <lineage>
        <taxon>Bacteria</taxon>
        <taxon>Pseudomonadati</taxon>
        <taxon>Pseudomonadota</taxon>
        <taxon>Betaproteobacteria</taxon>
        <taxon>Rhodocyclales</taxon>
        <taxon>Zoogloeaceae</taxon>
        <taxon>Uliginosibacterium</taxon>
    </lineage>
</organism>
<comment type="caution">
    <text evidence="2">The sequence shown here is derived from an EMBL/GenBank/DDBJ whole genome shotgun (WGS) entry which is preliminary data.</text>
</comment>
<accession>A0ABU6JYY8</accession>
<evidence type="ECO:0000313" key="2">
    <source>
        <dbReference type="EMBL" id="MEC5384642.1"/>
    </source>
</evidence>
<dbReference type="RefSeq" id="WP_327597614.1">
    <property type="nucleotide sequence ID" value="NZ_JAYXHS010000001.1"/>
</dbReference>
<dbReference type="Proteomes" id="UP001331561">
    <property type="component" value="Unassembled WGS sequence"/>
</dbReference>
<dbReference type="PROSITE" id="PS51257">
    <property type="entry name" value="PROKAR_LIPOPROTEIN"/>
    <property type="match status" value="1"/>
</dbReference>
<protein>
    <recommendedName>
        <fullName evidence="4">Lipoprotein</fullName>
    </recommendedName>
</protein>
<proteinExistence type="predicted"/>
<evidence type="ECO:0000313" key="3">
    <source>
        <dbReference type="Proteomes" id="UP001331561"/>
    </source>
</evidence>
<dbReference type="EMBL" id="JAYXHS010000001">
    <property type="protein sequence ID" value="MEC5384642.1"/>
    <property type="molecule type" value="Genomic_DNA"/>
</dbReference>
<keyword evidence="1" id="KW-0732">Signal</keyword>
<feature type="signal peptide" evidence="1">
    <location>
        <begin position="1"/>
        <end position="20"/>
    </location>
</feature>
<reference evidence="2 3" key="1">
    <citation type="submission" date="2024-01" db="EMBL/GenBank/DDBJ databases">
        <title>Uliginosibacterium soil sp. nov.</title>
        <authorList>
            <person name="Lv Y."/>
        </authorList>
    </citation>
    <scope>NUCLEOTIDE SEQUENCE [LARGE SCALE GENOMIC DNA]</scope>
    <source>
        <strain evidence="2 3">H3</strain>
    </source>
</reference>
<feature type="chain" id="PRO_5045372819" description="Lipoprotein" evidence="1">
    <location>
        <begin position="21"/>
        <end position="127"/>
    </location>
</feature>